<evidence type="ECO:0000256" key="1">
    <source>
        <dbReference type="ARBA" id="ARBA00022737"/>
    </source>
</evidence>
<keyword evidence="1" id="KW-0677">Repeat</keyword>
<evidence type="ECO:0000256" key="2">
    <source>
        <dbReference type="PROSITE-ProRule" id="PRU00221"/>
    </source>
</evidence>
<dbReference type="PANTHER" id="PTHR10039">
    <property type="entry name" value="AMELOGENIN"/>
    <property type="match status" value="1"/>
</dbReference>
<feature type="domain" description="NWD NACHT-NTPase N-terminal" evidence="3">
    <location>
        <begin position="14"/>
        <end position="82"/>
    </location>
</feature>
<dbReference type="Gene3D" id="2.130.10.10">
    <property type="entry name" value="YVTN repeat-like/Quinoprotein amine dehydrogenase"/>
    <property type="match status" value="2"/>
</dbReference>
<dbReference type="Pfam" id="PF24883">
    <property type="entry name" value="NPHP3_N"/>
    <property type="match status" value="1"/>
</dbReference>
<evidence type="ECO:0008006" key="7">
    <source>
        <dbReference type="Google" id="ProtNLM"/>
    </source>
</evidence>
<dbReference type="InterPro" id="IPR011047">
    <property type="entry name" value="Quinoprotein_ADH-like_sf"/>
</dbReference>
<dbReference type="InterPro" id="IPR027417">
    <property type="entry name" value="P-loop_NTPase"/>
</dbReference>
<dbReference type="PROSITE" id="PS50082">
    <property type="entry name" value="WD_REPEATS_2"/>
    <property type="match status" value="1"/>
</dbReference>
<dbReference type="InterPro" id="IPR001680">
    <property type="entry name" value="WD40_rpt"/>
</dbReference>
<keyword evidence="2" id="KW-0853">WD repeat</keyword>
<comment type="caution">
    <text evidence="5">The sequence shown here is derived from an EMBL/GenBank/DDBJ whole genome shotgun (WGS) entry which is preliminary data.</text>
</comment>
<sequence length="1382" mass="157644">MRVIEETYGLSKLNKASASESLTRLREKMVKLYAEIIRNQIRIACQYSRSVLLRFSRDLVHVDNWQKSLTDLKEAKENIDDDLRVIGDQTLSKIDLKISELQEKADMVIRALGDISQDLSITKLPCAKFAGFNAFDPSARVPSAKCLENTRIEILKDIETWGMASDDKCIFWLNGMAGTGKSTISRTVAEMFQKRQLLGASFFFSRTGELRNQATALFPTLAAQLTDTLPELRPHLKEAIDKDRTIGEQSPQNQWERLILEPLSELDKSLLLPLPVVIVIDALDECRDHDQHGIMGLFAQARKLSMIRLRTLIVSRPEKSIVKGFQKLPDHIYREWKLDSDEQAPQTMRDVSVFLNHKLSTLATENELEAEWPGEDVKRTLAQRTGRLFIYAATVCRFLEGNFPEERLDILLSTESTGDSPTADLDEIYSMVLRQKITESAEKTTLIALFQKIVGTIILLNETLSPQSLSMLLGTPLRKVRILLDMLRSVLVVPDDDTAPVSLFHLSFHDFLLDKSRCSNLNIHIEEKKSHENIFNCCLNVMDRYLTRDICQLRRPGTLQKDIDRSVIDTHIPHAVQYSCIFWVDHLMTSESDLSKDKRIYQFLATHLLHWIEVLSLIGKIFDGIGSIIMLESLIKVRYPLKQNISWWILIESPISKSVQDSTLSDFVYDGKRFMFHVRYVVEEAPLQLYCSGLLFTPHDSIVRKVFEHTIPPWFEKLPTVEQKWSPIEQNLQVSSPICWITISGDGKTVASASEYNRLIYVHDTITGKQISKFTTDHRVMAIKFQEGDAKLALVNQPGEIKLLDISTGEEELIFNSPPPDYQTGYVRSAELTRGGLAMIDYSMTHGVILLNLKTGVVTSLGYYITPPSYLSLSTNGDYWVTVSRDPNKPMIHLLDITKHQWLEHVQHESWSPGSYEPYFQGRPSLPFCALGKSMLAISYSDGKLSLWSDLTTKEPKIDLQGSGSLHFSIAVFSSDDTKLACWHWAAWNTVSVLKIWDTRSAQITHVFEMAGIHVSQPQFLPNSHKMIGRMTNGLGIINLDLEPYWKKPREASLLSVSQDKKIAAIKFGCGYQDNHLELWNLEEDTKINFQPRLIQAVALSPNGKLLATAYEDGIVTLWDTALVKPVKTFRAHGDLCYYLNFSRDNKRLVSSNSGPDGHEIRHYRECSFKIWNIQELLMDPSPSHLHDIDPDDGLGVAGSELIQWPLTDKNASIELDVDRTERELVKNTLWELKWIALSHDMRKVGFLYEEMFALWDTESGGYQKVAFDYPYLDRKHMMEFFPDGCTFAVGYEEGIMVYGINSGQRLRYLKHHWTKTNLLTSPVVCDRTAEYSFEDSGVWLTRNGERILRLPSGYDAITSGLMKNGSFQPWKVFLNENNLNE</sequence>
<dbReference type="Pfam" id="PF00400">
    <property type="entry name" value="WD40"/>
    <property type="match status" value="1"/>
</dbReference>
<dbReference type="PROSITE" id="PS50294">
    <property type="entry name" value="WD_REPEATS_REGION"/>
    <property type="match status" value="1"/>
</dbReference>
<dbReference type="EMBL" id="JAQJAN010000006">
    <property type="protein sequence ID" value="KAJ5727682.1"/>
    <property type="molecule type" value="Genomic_DNA"/>
</dbReference>
<dbReference type="SUPFAM" id="SSF52540">
    <property type="entry name" value="P-loop containing nucleoside triphosphate hydrolases"/>
    <property type="match status" value="1"/>
</dbReference>
<reference evidence="5" key="1">
    <citation type="journal article" date="2023" name="IMA Fungus">
        <title>Comparative genomic study of the Penicillium genus elucidates a diverse pangenome and 15 lateral gene transfer events.</title>
        <authorList>
            <person name="Petersen C."/>
            <person name="Sorensen T."/>
            <person name="Nielsen M.R."/>
            <person name="Sondergaard T.E."/>
            <person name="Sorensen J.L."/>
            <person name="Fitzpatrick D.A."/>
            <person name="Frisvad J.C."/>
            <person name="Nielsen K.L."/>
        </authorList>
    </citation>
    <scope>NUCLEOTIDE SEQUENCE</scope>
    <source>
        <strain evidence="5">IBT 17514</strain>
    </source>
</reference>
<dbReference type="InterPro" id="IPR056884">
    <property type="entry name" value="NPHP3-like_N"/>
</dbReference>
<feature type="repeat" description="WD" evidence="2">
    <location>
        <begin position="1088"/>
        <end position="1129"/>
    </location>
</feature>
<reference evidence="5" key="2">
    <citation type="submission" date="2023-01" db="EMBL/GenBank/DDBJ databases">
        <authorList>
            <person name="Petersen C."/>
        </authorList>
    </citation>
    <scope>NUCLEOTIDE SEQUENCE</scope>
    <source>
        <strain evidence="5">IBT 17514</strain>
    </source>
</reference>
<dbReference type="Gene3D" id="3.40.50.300">
    <property type="entry name" value="P-loop containing nucleotide triphosphate hydrolases"/>
    <property type="match status" value="1"/>
</dbReference>
<accession>A0AAD6HMS4</accession>
<dbReference type="Pfam" id="PF17100">
    <property type="entry name" value="NACHT_N"/>
    <property type="match status" value="1"/>
</dbReference>
<name>A0AAD6HMS4_9EURO</name>
<organism evidence="5 6">
    <name type="scientific">Penicillium malachiteum</name>
    <dbReference type="NCBI Taxonomy" id="1324776"/>
    <lineage>
        <taxon>Eukaryota</taxon>
        <taxon>Fungi</taxon>
        <taxon>Dikarya</taxon>
        <taxon>Ascomycota</taxon>
        <taxon>Pezizomycotina</taxon>
        <taxon>Eurotiomycetes</taxon>
        <taxon>Eurotiomycetidae</taxon>
        <taxon>Eurotiales</taxon>
        <taxon>Aspergillaceae</taxon>
        <taxon>Penicillium</taxon>
    </lineage>
</organism>
<dbReference type="SMART" id="SM00320">
    <property type="entry name" value="WD40"/>
    <property type="match status" value="4"/>
</dbReference>
<dbReference type="InterPro" id="IPR036322">
    <property type="entry name" value="WD40_repeat_dom_sf"/>
</dbReference>
<dbReference type="SUPFAM" id="SSF50998">
    <property type="entry name" value="Quinoprotein alcohol dehydrogenase-like"/>
    <property type="match status" value="1"/>
</dbReference>
<feature type="domain" description="Nephrocystin 3-like N-terminal" evidence="4">
    <location>
        <begin position="157"/>
        <end position="316"/>
    </location>
</feature>
<evidence type="ECO:0000313" key="6">
    <source>
        <dbReference type="Proteomes" id="UP001215712"/>
    </source>
</evidence>
<keyword evidence="6" id="KW-1185">Reference proteome</keyword>
<proteinExistence type="predicted"/>
<gene>
    <name evidence="5" type="ORF">N7493_005502</name>
</gene>
<protein>
    <recommendedName>
        <fullName evidence="7">NACHT domain-containing protein</fullName>
    </recommendedName>
</protein>
<dbReference type="SUPFAM" id="SSF50978">
    <property type="entry name" value="WD40 repeat-like"/>
    <property type="match status" value="1"/>
</dbReference>
<evidence type="ECO:0000259" key="3">
    <source>
        <dbReference type="Pfam" id="PF17100"/>
    </source>
</evidence>
<dbReference type="InterPro" id="IPR015943">
    <property type="entry name" value="WD40/YVTN_repeat-like_dom_sf"/>
</dbReference>
<dbReference type="InterPro" id="IPR031359">
    <property type="entry name" value="NACHT_N"/>
</dbReference>
<evidence type="ECO:0000259" key="4">
    <source>
        <dbReference type="Pfam" id="PF24883"/>
    </source>
</evidence>
<evidence type="ECO:0000313" key="5">
    <source>
        <dbReference type="EMBL" id="KAJ5727682.1"/>
    </source>
</evidence>
<dbReference type="Proteomes" id="UP001215712">
    <property type="component" value="Unassembled WGS sequence"/>
</dbReference>
<dbReference type="PANTHER" id="PTHR10039:SF14">
    <property type="entry name" value="NACHT DOMAIN-CONTAINING PROTEIN"/>
    <property type="match status" value="1"/>
</dbReference>